<dbReference type="RefSeq" id="YP_009447915.1">
    <property type="nucleotide sequence ID" value="NC_036579.1"/>
</dbReference>
<keyword evidence="1" id="KW-0812">Transmembrane</keyword>
<keyword evidence="1" id="KW-1133">Transmembrane helix</keyword>
<dbReference type="RefSeq" id="YP_009447838.1">
    <property type="nucleotide sequence ID" value="NC_036579.1"/>
</dbReference>
<dbReference type="GeneID" id="35414735"/>
<protein>
    <submittedName>
        <fullName evidence="2">ORF10L</fullName>
    </submittedName>
    <submittedName>
        <fullName evidence="3">ORF10R</fullName>
    </submittedName>
</protein>
<evidence type="ECO:0000313" key="4">
    <source>
        <dbReference type="Proteomes" id="UP000242696"/>
    </source>
</evidence>
<dbReference type="EMBL" id="MG271984">
    <property type="protein sequence ID" value="AUG72337.1"/>
    <property type="molecule type" value="Genomic_DNA"/>
</dbReference>
<evidence type="ECO:0000313" key="3">
    <source>
        <dbReference type="EMBL" id="AUG72337.1"/>
    </source>
</evidence>
<accession>A0A2H5AJM5</accession>
<organism evidence="3">
    <name type="scientific">black bullhead herpesvirus</name>
    <dbReference type="NCBI Taxonomy" id="508441"/>
    <lineage>
        <taxon>Viruses</taxon>
        <taxon>Duplodnaviria</taxon>
        <taxon>Heunggongvirae</taxon>
        <taxon>Peploviricota</taxon>
        <taxon>Herviviricetes</taxon>
        <taxon>Herpesvirales</taxon>
        <taxon>Alloherpesviridae</taxon>
        <taxon>Ictavirus</taxon>
        <taxon>Ictavirus ictaluridallo2</taxon>
    </lineage>
</organism>
<sequence length="152" mass="16438">MKNCVCATLFVGVITLLGVAVVLSTYWADEPLVSFDLVETVLGRGDVCTQALRRLDQIGGANATDAIRVLVEGWLISNATRGEDLVVQDRFYRRMVQKTRVEIFVIHGVVALLNVFGIAFIIIYSCARATAKGARSRPPIVSPSLAATTVSV</sequence>
<dbReference type="KEGG" id="vg:35414658"/>
<proteinExistence type="predicted"/>
<keyword evidence="1" id="KW-0472">Membrane</keyword>
<dbReference type="KEGG" id="vg:35414735"/>
<evidence type="ECO:0000256" key="1">
    <source>
        <dbReference type="SAM" id="Phobius"/>
    </source>
</evidence>
<dbReference type="GeneID" id="35414658"/>
<dbReference type="EMBL" id="MG271984">
    <property type="protein sequence ID" value="AUG72267.1"/>
    <property type="molecule type" value="Genomic_DNA"/>
</dbReference>
<reference evidence="3" key="1">
    <citation type="journal article" date="2018" name="Arch. Virol.">
        <title>Complete genome sequence and analysis of ictalurid herpesvirus 2.</title>
        <authorList>
            <person name="Borzak R."/>
            <person name="Haluk T."/>
            <person name="Bartha D."/>
            <person name="Doszpoly A."/>
        </authorList>
    </citation>
    <scope>NUCLEOTIDE SEQUENCE</scope>
    <source>
        <strain evidence="3">760/94</strain>
    </source>
</reference>
<keyword evidence="4" id="KW-1185">Reference proteome</keyword>
<evidence type="ECO:0000313" key="2">
    <source>
        <dbReference type="EMBL" id="AUG72267.1"/>
    </source>
</evidence>
<feature type="transmembrane region" description="Helical" evidence="1">
    <location>
        <begin position="103"/>
        <end position="127"/>
    </location>
</feature>
<dbReference type="Proteomes" id="UP000242696">
    <property type="component" value="Segment"/>
</dbReference>
<feature type="transmembrane region" description="Helical" evidence="1">
    <location>
        <begin position="7"/>
        <end position="28"/>
    </location>
</feature>
<name>A0A2H5AJM5_9VIRU</name>